<dbReference type="AlphaFoldDB" id="X1SYE7"/>
<proteinExistence type="predicted"/>
<sequence>MDRQLTGRGPVKELVDLATQLKAQLAASAPETIPIDGFSGPGRYIIAAKRDLFRLIKENSAEDANVITVIHETWIPIDVKISVTVLSDDTLELFCPVEENPLFPRLLSSLSQGAQEQFTVWKQQGGSYFKQRADIHWEVATDAREQALQLLNKTATQGFPADNFLTTNFGDLIYQ</sequence>
<gene>
    <name evidence="1" type="ORF">S12H4_19483</name>
</gene>
<accession>X1SYE7</accession>
<evidence type="ECO:0000313" key="1">
    <source>
        <dbReference type="EMBL" id="GAI84161.1"/>
    </source>
</evidence>
<organism evidence="1">
    <name type="scientific">marine sediment metagenome</name>
    <dbReference type="NCBI Taxonomy" id="412755"/>
    <lineage>
        <taxon>unclassified sequences</taxon>
        <taxon>metagenomes</taxon>
        <taxon>ecological metagenomes</taxon>
    </lineage>
</organism>
<reference evidence="1" key="1">
    <citation type="journal article" date="2014" name="Front. Microbiol.">
        <title>High frequency of phylogenetically diverse reductive dehalogenase-homologous genes in deep subseafloor sedimentary metagenomes.</title>
        <authorList>
            <person name="Kawai M."/>
            <person name="Futagami T."/>
            <person name="Toyoda A."/>
            <person name="Takaki Y."/>
            <person name="Nishi S."/>
            <person name="Hori S."/>
            <person name="Arai W."/>
            <person name="Tsubouchi T."/>
            <person name="Morono Y."/>
            <person name="Uchiyama I."/>
            <person name="Ito T."/>
            <person name="Fujiyama A."/>
            <person name="Inagaki F."/>
            <person name="Takami H."/>
        </authorList>
    </citation>
    <scope>NUCLEOTIDE SEQUENCE</scope>
    <source>
        <strain evidence="1">Expedition CK06-06</strain>
    </source>
</reference>
<feature type="non-terminal residue" evidence="1">
    <location>
        <position position="175"/>
    </location>
</feature>
<dbReference type="EMBL" id="BARW01009748">
    <property type="protein sequence ID" value="GAI84161.1"/>
    <property type="molecule type" value="Genomic_DNA"/>
</dbReference>
<comment type="caution">
    <text evidence="1">The sequence shown here is derived from an EMBL/GenBank/DDBJ whole genome shotgun (WGS) entry which is preliminary data.</text>
</comment>
<name>X1SYE7_9ZZZZ</name>
<protein>
    <submittedName>
        <fullName evidence="1">Uncharacterized protein</fullName>
    </submittedName>
</protein>